<dbReference type="EMBL" id="LLXL01001031">
    <property type="protein sequence ID" value="PKK66900.1"/>
    <property type="molecule type" value="Genomic_DNA"/>
</dbReference>
<feature type="region of interest" description="Disordered" evidence="1">
    <location>
        <begin position="64"/>
        <end position="99"/>
    </location>
</feature>
<reference evidence="2 3" key="2">
    <citation type="submission" date="2017-10" db="EMBL/GenBank/DDBJ databases">
        <title>Extensive intraspecific genome diversity in a model arbuscular mycorrhizal fungus.</title>
        <authorList>
            <person name="Chen E.C.H."/>
            <person name="Morin E."/>
            <person name="Baudet D."/>
            <person name="Noel J."/>
            <person name="Ndikumana S."/>
            <person name="Charron P."/>
            <person name="St-Onge C."/>
            <person name="Giorgi J."/>
            <person name="Grigoriev I.V."/>
            <person name="Roux C."/>
            <person name="Martin F.M."/>
            <person name="Corradi N."/>
        </authorList>
    </citation>
    <scope>NUCLEOTIDE SEQUENCE [LARGE SCALE GENOMIC DNA]</scope>
    <source>
        <strain evidence="2 3">C2</strain>
    </source>
</reference>
<feature type="compositionally biased region" description="Basic and acidic residues" evidence="1">
    <location>
        <begin position="120"/>
        <end position="138"/>
    </location>
</feature>
<gene>
    <name evidence="2" type="ORF">RhiirC2_784211</name>
</gene>
<feature type="region of interest" description="Disordered" evidence="1">
    <location>
        <begin position="120"/>
        <end position="175"/>
    </location>
</feature>
<organism evidence="2 3">
    <name type="scientific">Rhizophagus irregularis</name>
    <dbReference type="NCBI Taxonomy" id="588596"/>
    <lineage>
        <taxon>Eukaryota</taxon>
        <taxon>Fungi</taxon>
        <taxon>Fungi incertae sedis</taxon>
        <taxon>Mucoromycota</taxon>
        <taxon>Glomeromycotina</taxon>
        <taxon>Glomeromycetes</taxon>
        <taxon>Glomerales</taxon>
        <taxon>Glomeraceae</taxon>
        <taxon>Rhizophagus</taxon>
    </lineage>
</organism>
<name>A0A2N1MZ83_9GLOM</name>
<evidence type="ECO:0000256" key="1">
    <source>
        <dbReference type="SAM" id="MobiDB-lite"/>
    </source>
</evidence>
<evidence type="ECO:0000313" key="2">
    <source>
        <dbReference type="EMBL" id="PKK66900.1"/>
    </source>
</evidence>
<dbReference type="VEuPathDB" id="FungiDB:RhiirFUN_026035"/>
<comment type="caution">
    <text evidence="2">The sequence shown here is derived from an EMBL/GenBank/DDBJ whole genome shotgun (WGS) entry which is preliminary data.</text>
</comment>
<proteinExistence type="predicted"/>
<accession>A0A2N1MZ83</accession>
<dbReference type="VEuPathDB" id="FungiDB:FUN_021993"/>
<feature type="compositionally biased region" description="Basic and acidic residues" evidence="1">
    <location>
        <begin position="154"/>
        <end position="166"/>
    </location>
</feature>
<dbReference type="AlphaFoldDB" id="A0A2N1MZ83"/>
<protein>
    <submittedName>
        <fullName evidence="2">Uncharacterized protein</fullName>
    </submittedName>
</protein>
<dbReference type="Proteomes" id="UP000233469">
    <property type="component" value="Unassembled WGS sequence"/>
</dbReference>
<evidence type="ECO:0000313" key="3">
    <source>
        <dbReference type="Proteomes" id="UP000233469"/>
    </source>
</evidence>
<feature type="compositionally biased region" description="Polar residues" evidence="1">
    <location>
        <begin position="139"/>
        <end position="153"/>
    </location>
</feature>
<sequence>MLKKEWEKLLLYHLTYLINKRIYPADQQIAVFQFRPKDYKIANNVLTQAHIFVIHSHLSENQNSKYSHYSSQRDLFPDKNHLPSTRRSHSNIRSSHSPTVQKYMEYDNDYSLSIRNSRRYDNDRSSITRDSREYDKNHSSSFIGSRGYNNDRSSIIRDSRKYDKGHSSSFIGLRSKGYDNSYSSKGYDNVIKALSRAVNSLTEEVQSIKNSQSR</sequence>
<reference evidence="2 3" key="1">
    <citation type="submission" date="2016-04" db="EMBL/GenBank/DDBJ databases">
        <title>Genome analyses suggest a sexual origin of heterokaryosis in a supposedly ancient asexual fungus.</title>
        <authorList>
            <person name="Ropars J."/>
            <person name="Sedzielewska K."/>
            <person name="Noel J."/>
            <person name="Charron P."/>
            <person name="Farinelli L."/>
            <person name="Marton T."/>
            <person name="Kruger M."/>
            <person name="Pelin A."/>
            <person name="Brachmann A."/>
            <person name="Corradi N."/>
        </authorList>
    </citation>
    <scope>NUCLEOTIDE SEQUENCE [LARGE SCALE GENOMIC DNA]</scope>
    <source>
        <strain evidence="2 3">C2</strain>
    </source>
</reference>
<feature type="compositionally biased region" description="Polar residues" evidence="1">
    <location>
        <begin position="64"/>
        <end position="73"/>
    </location>
</feature>